<name>A0A231GTL0_9NOCA</name>
<dbReference type="AlphaFoldDB" id="A0A231GTL0"/>
<keyword evidence="3" id="KW-1185">Reference proteome</keyword>
<proteinExistence type="predicted"/>
<gene>
    <name evidence="2" type="ORF">B7C42_07974</name>
</gene>
<protein>
    <submittedName>
        <fullName evidence="2">Uncharacterized protein</fullName>
    </submittedName>
</protein>
<feature type="signal peptide" evidence="1">
    <location>
        <begin position="1"/>
        <end position="22"/>
    </location>
</feature>
<keyword evidence="1" id="KW-0732">Signal</keyword>
<feature type="chain" id="PRO_5038620835" evidence="1">
    <location>
        <begin position="23"/>
        <end position="77"/>
    </location>
</feature>
<sequence length="77" mass="7612">MKRLAVLAVTVAALGIAPAGIAAAGTGIPLEYSNTDQITANESVVLHTGSTVIDLLAYIGAGCIGSWSPAPPAYCVG</sequence>
<organism evidence="2 3">
    <name type="scientific">Nocardia cerradoensis</name>
    <dbReference type="NCBI Taxonomy" id="85688"/>
    <lineage>
        <taxon>Bacteria</taxon>
        <taxon>Bacillati</taxon>
        <taxon>Actinomycetota</taxon>
        <taxon>Actinomycetes</taxon>
        <taxon>Mycobacteriales</taxon>
        <taxon>Nocardiaceae</taxon>
        <taxon>Nocardia</taxon>
    </lineage>
</organism>
<comment type="caution">
    <text evidence="2">The sequence shown here is derived from an EMBL/GenBank/DDBJ whole genome shotgun (WGS) entry which is preliminary data.</text>
</comment>
<reference evidence="2 3" key="1">
    <citation type="submission" date="2017-07" db="EMBL/GenBank/DDBJ databases">
        <title>First draft Genome Sequence of Nocardia cerradoensis isolated from human infection.</title>
        <authorList>
            <person name="Carrasco G."/>
        </authorList>
    </citation>
    <scope>NUCLEOTIDE SEQUENCE [LARGE SCALE GENOMIC DNA]</scope>
    <source>
        <strain evidence="2 3">CNM20130759</strain>
    </source>
</reference>
<dbReference type="RefSeq" id="WP_039782956.1">
    <property type="nucleotide sequence ID" value="NZ_JAAXOR010000002.1"/>
</dbReference>
<evidence type="ECO:0000313" key="2">
    <source>
        <dbReference type="EMBL" id="OXR39967.1"/>
    </source>
</evidence>
<accession>A0A231GTL0</accession>
<dbReference type="Proteomes" id="UP000215506">
    <property type="component" value="Unassembled WGS sequence"/>
</dbReference>
<evidence type="ECO:0000313" key="3">
    <source>
        <dbReference type="Proteomes" id="UP000215506"/>
    </source>
</evidence>
<dbReference type="EMBL" id="NGAF01000049">
    <property type="protein sequence ID" value="OXR39967.1"/>
    <property type="molecule type" value="Genomic_DNA"/>
</dbReference>
<evidence type="ECO:0000256" key="1">
    <source>
        <dbReference type="SAM" id="SignalP"/>
    </source>
</evidence>